<evidence type="ECO:0000256" key="7">
    <source>
        <dbReference type="RuleBase" id="RU363032"/>
    </source>
</evidence>
<keyword evidence="6 7" id="KW-0472">Membrane</keyword>
<comment type="caution">
    <text evidence="9">The sequence shown here is derived from an EMBL/GenBank/DDBJ whole genome shotgun (WGS) entry which is preliminary data.</text>
</comment>
<feature type="transmembrane region" description="Helical" evidence="7">
    <location>
        <begin position="9"/>
        <end position="27"/>
    </location>
</feature>
<accession>A0A7C4Q4L7</accession>
<dbReference type="PANTHER" id="PTHR30465:SF74">
    <property type="entry name" value="OLIGOPEPTIDE TRANSPORT SYSTEM PERMEASE PROTEIN OPPB"/>
    <property type="match status" value="1"/>
</dbReference>
<dbReference type="InterPro" id="IPR035906">
    <property type="entry name" value="MetI-like_sf"/>
</dbReference>
<feature type="transmembrane region" description="Helical" evidence="7">
    <location>
        <begin position="198"/>
        <end position="217"/>
    </location>
</feature>
<sequence>MGKYLIRRLFWLIPVIIVVSGITFILMHSAPGGPWDRDTTARQVDQNTQRILNEYYGLDKPLWRQYVAYVIGDFNKQGKFVCGLVCGNLGPSYRMRGLTIQQILFKPPEDKNFLYSRFGYSMRLGMFALLFAVVIGVPAGVIAALKQNTIIDYISLFIVTIGISVPNFVMALFLIILFASTLKWVDVVPRSWDEVSVWILPTVILGFGTMARTARLMRGSMLEVMRMDYIRTARSKGLAERVVVLRHMIKNSLIPVVTILGPALAALVTGSFIIETMFGFPGMGRAYVTAIGQRDYSMIMGTTLIYAILIALANLSVDVVYSFLDPRIRLE</sequence>
<reference evidence="9" key="1">
    <citation type="journal article" date="2020" name="mSystems">
        <title>Genome- and Community-Level Interaction Insights into Carbon Utilization and Element Cycling Functions of Hydrothermarchaeota in Hydrothermal Sediment.</title>
        <authorList>
            <person name="Zhou Z."/>
            <person name="Liu Y."/>
            <person name="Xu W."/>
            <person name="Pan J."/>
            <person name="Luo Z.H."/>
            <person name="Li M."/>
        </authorList>
    </citation>
    <scope>NUCLEOTIDE SEQUENCE [LARGE SCALE GENOMIC DNA]</scope>
    <source>
        <strain evidence="9">SpSt-556</strain>
    </source>
</reference>
<dbReference type="SUPFAM" id="SSF161098">
    <property type="entry name" value="MetI-like"/>
    <property type="match status" value="1"/>
</dbReference>
<feature type="transmembrane region" description="Helical" evidence="7">
    <location>
        <begin position="124"/>
        <end position="145"/>
    </location>
</feature>
<dbReference type="CDD" id="cd06261">
    <property type="entry name" value="TM_PBP2"/>
    <property type="match status" value="1"/>
</dbReference>
<name>A0A7C4Q4L7_9CHLR</name>
<dbReference type="Gene3D" id="1.10.3720.10">
    <property type="entry name" value="MetI-like"/>
    <property type="match status" value="1"/>
</dbReference>
<dbReference type="PANTHER" id="PTHR30465">
    <property type="entry name" value="INNER MEMBRANE ABC TRANSPORTER"/>
    <property type="match status" value="1"/>
</dbReference>
<organism evidence="9">
    <name type="scientific">Bellilinea caldifistulae</name>
    <dbReference type="NCBI Taxonomy" id="360411"/>
    <lineage>
        <taxon>Bacteria</taxon>
        <taxon>Bacillati</taxon>
        <taxon>Chloroflexota</taxon>
        <taxon>Anaerolineae</taxon>
        <taxon>Anaerolineales</taxon>
        <taxon>Anaerolineaceae</taxon>
        <taxon>Bellilinea</taxon>
    </lineage>
</organism>
<keyword evidence="3" id="KW-1003">Cell membrane</keyword>
<keyword evidence="5 7" id="KW-1133">Transmembrane helix</keyword>
<evidence type="ECO:0000259" key="8">
    <source>
        <dbReference type="PROSITE" id="PS50928"/>
    </source>
</evidence>
<feature type="domain" description="ABC transmembrane type-1" evidence="8">
    <location>
        <begin position="118"/>
        <end position="321"/>
    </location>
</feature>
<feature type="transmembrane region" description="Helical" evidence="7">
    <location>
        <begin position="253"/>
        <end position="274"/>
    </location>
</feature>
<evidence type="ECO:0000256" key="5">
    <source>
        <dbReference type="ARBA" id="ARBA00022989"/>
    </source>
</evidence>
<dbReference type="InterPro" id="IPR045621">
    <property type="entry name" value="BPD_transp_1_N"/>
</dbReference>
<dbReference type="AlphaFoldDB" id="A0A7C4Q4L7"/>
<gene>
    <name evidence="9" type="ORF">ENT17_11535</name>
</gene>
<comment type="similarity">
    <text evidence="7">Belongs to the binding-protein-dependent transport system permease family.</text>
</comment>
<dbReference type="InterPro" id="IPR000515">
    <property type="entry name" value="MetI-like"/>
</dbReference>
<proteinExistence type="inferred from homology"/>
<dbReference type="GO" id="GO:0005886">
    <property type="term" value="C:plasma membrane"/>
    <property type="evidence" value="ECO:0007669"/>
    <property type="project" value="UniProtKB-SubCell"/>
</dbReference>
<dbReference type="EMBL" id="DSXR01000117">
    <property type="protein sequence ID" value="HGS88230.1"/>
    <property type="molecule type" value="Genomic_DNA"/>
</dbReference>
<dbReference type="PROSITE" id="PS50928">
    <property type="entry name" value="ABC_TM1"/>
    <property type="match status" value="1"/>
</dbReference>
<feature type="transmembrane region" description="Helical" evidence="7">
    <location>
        <begin position="157"/>
        <end position="178"/>
    </location>
</feature>
<evidence type="ECO:0000256" key="4">
    <source>
        <dbReference type="ARBA" id="ARBA00022692"/>
    </source>
</evidence>
<keyword evidence="4 7" id="KW-0812">Transmembrane</keyword>
<protein>
    <submittedName>
        <fullName evidence="9">ABC transporter permease</fullName>
    </submittedName>
</protein>
<evidence type="ECO:0000313" key="9">
    <source>
        <dbReference type="EMBL" id="HGS88230.1"/>
    </source>
</evidence>
<comment type="subcellular location">
    <subcellularLocation>
        <location evidence="1 7">Cell membrane</location>
        <topology evidence="1 7">Multi-pass membrane protein</topology>
    </subcellularLocation>
</comment>
<evidence type="ECO:0000256" key="6">
    <source>
        <dbReference type="ARBA" id="ARBA00023136"/>
    </source>
</evidence>
<evidence type="ECO:0000256" key="1">
    <source>
        <dbReference type="ARBA" id="ARBA00004651"/>
    </source>
</evidence>
<dbReference type="GO" id="GO:0055085">
    <property type="term" value="P:transmembrane transport"/>
    <property type="evidence" value="ECO:0007669"/>
    <property type="project" value="InterPro"/>
</dbReference>
<dbReference type="Pfam" id="PF00528">
    <property type="entry name" value="BPD_transp_1"/>
    <property type="match status" value="1"/>
</dbReference>
<dbReference type="Pfam" id="PF19300">
    <property type="entry name" value="BPD_transp_1_N"/>
    <property type="match status" value="1"/>
</dbReference>
<evidence type="ECO:0000256" key="2">
    <source>
        <dbReference type="ARBA" id="ARBA00022448"/>
    </source>
</evidence>
<feature type="transmembrane region" description="Helical" evidence="7">
    <location>
        <begin position="304"/>
        <end position="324"/>
    </location>
</feature>
<keyword evidence="2 7" id="KW-0813">Transport</keyword>
<evidence type="ECO:0000256" key="3">
    <source>
        <dbReference type="ARBA" id="ARBA00022475"/>
    </source>
</evidence>